<dbReference type="Proteomes" id="UP000432089">
    <property type="component" value="Unassembled WGS sequence"/>
</dbReference>
<feature type="transmembrane region" description="Helical" evidence="1">
    <location>
        <begin position="96"/>
        <end position="118"/>
    </location>
</feature>
<comment type="caution">
    <text evidence="2">The sequence shown here is derived from an EMBL/GenBank/DDBJ whole genome shotgun (WGS) entry which is preliminary data.</text>
</comment>
<reference evidence="2 3" key="1">
    <citation type="submission" date="2019-09" db="EMBL/GenBank/DDBJ databases">
        <title>YIM 132180 draft genome.</title>
        <authorList>
            <person name="Zhang K."/>
        </authorList>
    </citation>
    <scope>NUCLEOTIDE SEQUENCE [LARGE SCALE GENOMIC DNA]</scope>
    <source>
        <strain evidence="2 3">YIM 132180</strain>
    </source>
</reference>
<keyword evidence="3" id="KW-1185">Reference proteome</keyword>
<dbReference type="PANTHER" id="PTHR40394">
    <property type="entry name" value="LIPOPROTEIN-RELATED"/>
    <property type="match status" value="1"/>
</dbReference>
<evidence type="ECO:0000313" key="3">
    <source>
        <dbReference type="Proteomes" id="UP000432089"/>
    </source>
</evidence>
<keyword evidence="1" id="KW-0812">Transmembrane</keyword>
<dbReference type="PANTHER" id="PTHR40394:SF2">
    <property type="entry name" value="QUINOL:CYTOCHROME C OXIDOREDUCTASE MEMBRANE PROTEIN"/>
    <property type="match status" value="1"/>
</dbReference>
<protein>
    <submittedName>
        <fullName evidence="2">DUF3341 domain-containing protein</fullName>
    </submittedName>
</protein>
<dbReference type="RefSeq" id="WP_150967949.1">
    <property type="nucleotide sequence ID" value="NZ_VZDO01000001.1"/>
</dbReference>
<organism evidence="2 3">
    <name type="scientific">Plantimonas leprariae</name>
    <dbReference type="NCBI Taxonomy" id="2615207"/>
    <lineage>
        <taxon>Bacteria</taxon>
        <taxon>Pseudomonadati</taxon>
        <taxon>Pseudomonadota</taxon>
        <taxon>Alphaproteobacteria</taxon>
        <taxon>Hyphomicrobiales</taxon>
        <taxon>Aurantimonadaceae</taxon>
        <taxon>Plantimonas</taxon>
    </lineage>
</organism>
<sequence>MSERLLAEFASPEKLVAAARQTREASTFRVVDAYSPFAVEGLGEEIEDVGPIRIRRPMLAGGIAGALLGIVLQWYSATEILRVPAGGRSLASWPDFLFATFELTVFGAAVAGFVSLLAGCGLPRLHHPLFELPGFERATQDRFFLEVEAAGEADSAAARTWLSGLGALSVASVPR</sequence>
<dbReference type="AlphaFoldDB" id="A0A7V7PTG0"/>
<gene>
    <name evidence="2" type="ORF">F6X38_02550</name>
</gene>
<dbReference type="InterPro" id="IPR021776">
    <property type="entry name" value="ActD"/>
</dbReference>
<dbReference type="EMBL" id="VZDO01000001">
    <property type="protein sequence ID" value="KAB0682976.1"/>
    <property type="molecule type" value="Genomic_DNA"/>
</dbReference>
<evidence type="ECO:0000313" key="2">
    <source>
        <dbReference type="EMBL" id="KAB0682976.1"/>
    </source>
</evidence>
<accession>A0A7V7PTG0</accession>
<proteinExistence type="predicted"/>
<evidence type="ECO:0000256" key="1">
    <source>
        <dbReference type="SAM" id="Phobius"/>
    </source>
</evidence>
<name>A0A7V7PTG0_9HYPH</name>
<feature type="transmembrane region" description="Helical" evidence="1">
    <location>
        <begin position="58"/>
        <end position="76"/>
    </location>
</feature>
<dbReference type="Pfam" id="PF11821">
    <property type="entry name" value="ActD"/>
    <property type="match status" value="1"/>
</dbReference>
<keyword evidence="1" id="KW-1133">Transmembrane helix</keyword>
<keyword evidence="1" id="KW-0472">Membrane</keyword>